<keyword evidence="3" id="KW-1185">Reference proteome</keyword>
<keyword evidence="1" id="KW-0460">Magnesium</keyword>
<proteinExistence type="predicted"/>
<organism evidence="3 4">
    <name type="scientific">Derxia gummosa DSM 723</name>
    <dbReference type="NCBI Taxonomy" id="1121388"/>
    <lineage>
        <taxon>Bacteria</taxon>
        <taxon>Pseudomonadati</taxon>
        <taxon>Pseudomonadota</taxon>
        <taxon>Betaproteobacteria</taxon>
        <taxon>Burkholderiales</taxon>
        <taxon>Alcaligenaceae</taxon>
        <taxon>Derxia</taxon>
    </lineage>
</organism>
<accession>A0A8B6X6Q3</accession>
<reference evidence="4" key="1">
    <citation type="journal article" date="1998" name="Biochem. J. 329 (Pt">
        <title>A classification of nucleotide-diphospho-sugar glycosyltransferases based on amino acid sequence similarities .</title>
        <authorList>
            <person name="Campbell J.A."/>
            <person name="Davies G.J."/>
            <person name="Bulone V. V"/>
            <person name="Henrissat B."/>
        </authorList>
    </citation>
    <scope>NUCLEOTIDE SEQUENCE</scope>
</reference>
<dbReference type="InterPro" id="IPR029044">
    <property type="entry name" value="Nucleotide-diphossugar_trans"/>
</dbReference>
<evidence type="ECO:0000313" key="4">
    <source>
        <dbReference type="RefSeq" id="WP_028312766.1"/>
    </source>
</evidence>
<dbReference type="Proteomes" id="UP000675920">
    <property type="component" value="Unplaced"/>
</dbReference>
<sequence>MNSSLLPALPAGAPVVIVLASGRGRRFVASGGAGSKLDAPLGGSTVLGMTLAAVAASGLPFHVERGAHAGMGDSIGAAVRATAGAGGWLILPGDLPLLRPDSLRAVAEALAGRGAVSRGDAAVTRPAADGGGATVPDAAPPDAVLPLHAGQRGHPVGFAASQRDALMALAGEQGAAPVLRACRARGRCLELALDDPGIALDIDELADLQRAERLLRERARR</sequence>
<dbReference type="PANTHER" id="PTHR43777:SF1">
    <property type="entry name" value="MOLYBDENUM COFACTOR CYTIDYLYLTRANSFERASE"/>
    <property type="match status" value="1"/>
</dbReference>
<dbReference type="GO" id="GO:0016779">
    <property type="term" value="F:nucleotidyltransferase activity"/>
    <property type="evidence" value="ECO:0007669"/>
    <property type="project" value="UniProtKB-ARBA"/>
</dbReference>
<dbReference type="SUPFAM" id="SSF53448">
    <property type="entry name" value="Nucleotide-diphospho-sugar transferases"/>
    <property type="match status" value="1"/>
</dbReference>
<evidence type="ECO:0000259" key="2">
    <source>
        <dbReference type="Pfam" id="PF12804"/>
    </source>
</evidence>
<protein>
    <submittedName>
        <fullName evidence="4">Nucleotidyltransferase family protein</fullName>
    </submittedName>
</protein>
<reference evidence="4" key="2">
    <citation type="submission" date="2025-08" db="UniProtKB">
        <authorList>
            <consortium name="RefSeq"/>
        </authorList>
    </citation>
    <scope>IDENTIFICATION</scope>
</reference>
<dbReference type="Pfam" id="PF12804">
    <property type="entry name" value="NTP_transf_3"/>
    <property type="match status" value="1"/>
</dbReference>
<dbReference type="PANTHER" id="PTHR43777">
    <property type="entry name" value="MOLYBDENUM COFACTOR CYTIDYLYLTRANSFERASE"/>
    <property type="match status" value="1"/>
</dbReference>
<dbReference type="Gene3D" id="3.90.550.10">
    <property type="entry name" value="Spore Coat Polysaccharide Biosynthesis Protein SpsA, Chain A"/>
    <property type="match status" value="1"/>
</dbReference>
<evidence type="ECO:0000256" key="1">
    <source>
        <dbReference type="ARBA" id="ARBA00022842"/>
    </source>
</evidence>
<evidence type="ECO:0000313" key="3">
    <source>
        <dbReference type="Proteomes" id="UP000675920"/>
    </source>
</evidence>
<dbReference type="OrthoDB" id="5298793at2"/>
<name>A0A8B6X6Q3_9BURK</name>
<feature type="domain" description="MobA-like NTP transferase" evidence="2">
    <location>
        <begin position="52"/>
        <end position="181"/>
    </location>
</feature>
<dbReference type="InterPro" id="IPR025877">
    <property type="entry name" value="MobA-like_NTP_Trfase"/>
</dbReference>
<dbReference type="RefSeq" id="WP_028312766.1">
    <property type="nucleotide sequence ID" value="NZ_KI519499.1"/>
</dbReference>
<dbReference type="AlphaFoldDB" id="A0A8B6X6Q3"/>